<dbReference type="GO" id="GO:0005576">
    <property type="term" value="C:extracellular region"/>
    <property type="evidence" value="ECO:0007669"/>
    <property type="project" value="UniProtKB-SubCell"/>
</dbReference>
<dbReference type="GO" id="GO:0009986">
    <property type="term" value="C:cell surface"/>
    <property type="evidence" value="ECO:0007669"/>
    <property type="project" value="InterPro"/>
</dbReference>
<gene>
    <name evidence="5" type="ORF">OESDEN_10594</name>
</gene>
<dbReference type="PANTHER" id="PTHR21700">
    <property type="entry name" value="TRANSTHYRETIN-LIKE FAMILY PROTEIN-RELATED"/>
    <property type="match status" value="1"/>
</dbReference>
<dbReference type="Proteomes" id="UP000053660">
    <property type="component" value="Unassembled WGS sequence"/>
</dbReference>
<dbReference type="InterPro" id="IPR001534">
    <property type="entry name" value="Transthyretin-like"/>
</dbReference>
<dbReference type="AlphaFoldDB" id="A0A0B1SWA8"/>
<evidence type="ECO:0000313" key="5">
    <source>
        <dbReference type="EMBL" id="KHJ89578.1"/>
    </source>
</evidence>
<evidence type="ECO:0000256" key="4">
    <source>
        <dbReference type="ARBA" id="ARBA00022729"/>
    </source>
</evidence>
<name>A0A0B1SWA8_OESDE</name>
<evidence type="ECO:0000256" key="3">
    <source>
        <dbReference type="ARBA" id="ARBA00022525"/>
    </source>
</evidence>
<sequence>MDESRTDSSGSFYLSGSKREITNIDPKVNIYHKCNYNGLCYKKVSMTIPDNYITRGSTPRSTFDLGRINLASKFKGESTDCIN</sequence>
<proteinExistence type="inferred from homology"/>
<organism evidence="5 6">
    <name type="scientific">Oesophagostomum dentatum</name>
    <name type="common">Nodular worm</name>
    <dbReference type="NCBI Taxonomy" id="61180"/>
    <lineage>
        <taxon>Eukaryota</taxon>
        <taxon>Metazoa</taxon>
        <taxon>Ecdysozoa</taxon>
        <taxon>Nematoda</taxon>
        <taxon>Chromadorea</taxon>
        <taxon>Rhabditida</taxon>
        <taxon>Rhabditina</taxon>
        <taxon>Rhabditomorpha</taxon>
        <taxon>Strongyloidea</taxon>
        <taxon>Strongylidae</taxon>
        <taxon>Oesophagostomum</taxon>
    </lineage>
</organism>
<keyword evidence="6" id="KW-1185">Reference proteome</keyword>
<evidence type="ECO:0000256" key="2">
    <source>
        <dbReference type="ARBA" id="ARBA00010112"/>
    </source>
</evidence>
<keyword evidence="3" id="KW-0964">Secreted</keyword>
<comment type="similarity">
    <text evidence="2">Belongs to the nematode transthyretin-like family.</text>
</comment>
<dbReference type="InterPro" id="IPR038479">
    <property type="entry name" value="Transthyretin-like_sf"/>
</dbReference>
<dbReference type="Pfam" id="PF01060">
    <property type="entry name" value="TTR-52"/>
    <property type="match status" value="1"/>
</dbReference>
<dbReference type="PANTHER" id="PTHR21700:SF24">
    <property type="entry name" value="TRANSTHYRETIN-LIKE FAMILY PROTEIN"/>
    <property type="match status" value="1"/>
</dbReference>
<accession>A0A0B1SWA8</accession>
<reference evidence="5 6" key="1">
    <citation type="submission" date="2014-03" db="EMBL/GenBank/DDBJ databases">
        <title>Draft genome of the hookworm Oesophagostomum dentatum.</title>
        <authorList>
            <person name="Mitreva M."/>
        </authorList>
    </citation>
    <scope>NUCLEOTIDE SEQUENCE [LARGE SCALE GENOMIC DNA]</scope>
    <source>
        <strain evidence="5 6">OD-Hann</strain>
    </source>
</reference>
<comment type="subcellular location">
    <subcellularLocation>
        <location evidence="1">Secreted</location>
    </subcellularLocation>
</comment>
<dbReference type="EMBL" id="KN554038">
    <property type="protein sequence ID" value="KHJ89578.1"/>
    <property type="molecule type" value="Genomic_DNA"/>
</dbReference>
<evidence type="ECO:0000313" key="6">
    <source>
        <dbReference type="Proteomes" id="UP000053660"/>
    </source>
</evidence>
<dbReference type="OrthoDB" id="5912452at2759"/>
<protein>
    <submittedName>
        <fullName evidence="5">Transthyretin-like family protein</fullName>
    </submittedName>
</protein>
<evidence type="ECO:0000256" key="1">
    <source>
        <dbReference type="ARBA" id="ARBA00004613"/>
    </source>
</evidence>
<dbReference type="Gene3D" id="2.60.40.3330">
    <property type="match status" value="1"/>
</dbReference>
<keyword evidence="4" id="KW-0732">Signal</keyword>